<keyword evidence="1" id="KW-1133">Transmembrane helix</keyword>
<evidence type="ECO:0000256" key="1">
    <source>
        <dbReference type="SAM" id="Phobius"/>
    </source>
</evidence>
<evidence type="ECO:0000313" key="3">
    <source>
        <dbReference type="EMBL" id="RZS57952.1"/>
    </source>
</evidence>
<dbReference type="Proteomes" id="UP000293433">
    <property type="component" value="Unassembled WGS sequence"/>
</dbReference>
<dbReference type="PANTHER" id="PTHR42714:SF2">
    <property type="entry name" value="TRNA MODIFICATION GTPASE GTPBP3, MITOCHONDRIAL"/>
    <property type="match status" value="1"/>
</dbReference>
<sequence>MTLGRSLLRRHWRLLVRLLAIVVPFLGLAGLGLWHLYLDDALLIWFAALAALAVIAWLATLDWSGERALQEATPPTPAKPEWTPLEQQAWADLTADFEAIESSPPASIEEVRLAAMRMMETAARRLHPDASVPTARFTVPDVLRAAERGLGDLRRQMVQRVPGATAVRVSDLLAVHGHYRRHGGWLRGAWYLWRVARFGMNPPQAALQELRGVLEGGATSAAWQRVHGQFARAMAEEFARLAIDLYGRRFSVEVEQLQAEIIEAAPEAPPEVPVRVSFFGQVNAGKSSLVNALLGEVQAPVSERRTPAGETEFRLQSEGRPDLVLIDTAGLGTDVSPTAEARAASDARWVAANAWACDLVVWVASAIQPAREDDHRLLSALRIEWATHPERRTPRVLCVVTHADRLSPMREWQPPYDLDGAASGKAASIRDACRAVATDLCESDEPVVPIAMRPGTAPYNVDALWLAISEGLDAARQSALHRALFDRTRFKWGEVARQVGQGSRYLGKLMFKGVGA</sequence>
<dbReference type="GO" id="GO:0005829">
    <property type="term" value="C:cytosol"/>
    <property type="evidence" value="ECO:0007669"/>
    <property type="project" value="TreeGrafter"/>
</dbReference>
<dbReference type="SUPFAM" id="SSF52540">
    <property type="entry name" value="P-loop containing nucleoside triphosphate hydrolases"/>
    <property type="match status" value="1"/>
</dbReference>
<dbReference type="GO" id="GO:0030488">
    <property type="term" value="P:tRNA methylation"/>
    <property type="evidence" value="ECO:0007669"/>
    <property type="project" value="TreeGrafter"/>
</dbReference>
<organism evidence="3 4">
    <name type="scientific">Sphaerotilus mobilis</name>
    <dbReference type="NCBI Taxonomy" id="47994"/>
    <lineage>
        <taxon>Bacteria</taxon>
        <taxon>Pseudomonadati</taxon>
        <taxon>Pseudomonadota</taxon>
        <taxon>Betaproteobacteria</taxon>
        <taxon>Burkholderiales</taxon>
        <taxon>Sphaerotilaceae</taxon>
        <taxon>Sphaerotilus</taxon>
    </lineage>
</organism>
<dbReference type="InterPro" id="IPR027417">
    <property type="entry name" value="P-loop_NTPase"/>
</dbReference>
<dbReference type="PANTHER" id="PTHR42714">
    <property type="entry name" value="TRNA MODIFICATION GTPASE GTPBP3"/>
    <property type="match status" value="1"/>
</dbReference>
<dbReference type="AlphaFoldDB" id="A0A4Q7LUN9"/>
<name>A0A4Q7LUN9_9BURK</name>
<keyword evidence="1" id="KW-0812">Transmembrane</keyword>
<evidence type="ECO:0000313" key="4">
    <source>
        <dbReference type="Proteomes" id="UP000293433"/>
    </source>
</evidence>
<proteinExistence type="predicted"/>
<feature type="transmembrane region" description="Helical" evidence="1">
    <location>
        <begin position="12"/>
        <end position="36"/>
    </location>
</feature>
<keyword evidence="1" id="KW-0472">Membrane</keyword>
<feature type="domain" description="G" evidence="2">
    <location>
        <begin position="275"/>
        <end position="381"/>
    </location>
</feature>
<dbReference type="Pfam" id="PF01926">
    <property type="entry name" value="MMR_HSR1"/>
    <property type="match status" value="1"/>
</dbReference>
<dbReference type="Gene3D" id="3.40.50.300">
    <property type="entry name" value="P-loop containing nucleotide triphosphate hydrolases"/>
    <property type="match status" value="1"/>
</dbReference>
<gene>
    <name evidence="3" type="ORF">EV685_0226</name>
</gene>
<dbReference type="EMBL" id="SGWV01000007">
    <property type="protein sequence ID" value="RZS57952.1"/>
    <property type="molecule type" value="Genomic_DNA"/>
</dbReference>
<comment type="caution">
    <text evidence="3">The sequence shown here is derived from an EMBL/GenBank/DDBJ whole genome shotgun (WGS) entry which is preliminary data.</text>
</comment>
<dbReference type="GO" id="GO:0002098">
    <property type="term" value="P:tRNA wobble uridine modification"/>
    <property type="evidence" value="ECO:0007669"/>
    <property type="project" value="TreeGrafter"/>
</dbReference>
<protein>
    <recommendedName>
        <fullName evidence="2">G domain-containing protein</fullName>
    </recommendedName>
</protein>
<dbReference type="OrthoDB" id="238366at2"/>
<feature type="transmembrane region" description="Helical" evidence="1">
    <location>
        <begin position="42"/>
        <end position="61"/>
    </location>
</feature>
<accession>A0A4Q7LUN9</accession>
<dbReference type="InterPro" id="IPR006073">
    <property type="entry name" value="GTP-bd"/>
</dbReference>
<keyword evidence="4" id="KW-1185">Reference proteome</keyword>
<evidence type="ECO:0000259" key="2">
    <source>
        <dbReference type="Pfam" id="PF01926"/>
    </source>
</evidence>
<dbReference type="GO" id="GO:0005525">
    <property type="term" value="F:GTP binding"/>
    <property type="evidence" value="ECO:0007669"/>
    <property type="project" value="InterPro"/>
</dbReference>
<reference evidence="3 4" key="1">
    <citation type="submission" date="2019-02" db="EMBL/GenBank/DDBJ databases">
        <title>Genomic Encyclopedia of Type Strains, Phase IV (KMG-IV): sequencing the most valuable type-strain genomes for metagenomic binning, comparative biology and taxonomic classification.</title>
        <authorList>
            <person name="Goeker M."/>
        </authorList>
    </citation>
    <scope>NUCLEOTIDE SEQUENCE [LARGE SCALE GENOMIC DNA]</scope>
    <source>
        <strain evidence="3 4">DSM 10617</strain>
    </source>
</reference>